<protein>
    <submittedName>
        <fullName evidence="4">Carbon-nitrogen hydrolase family protein</fullName>
    </submittedName>
</protein>
<organism evidence="4 5">
    <name type="scientific">Amycolatopsis silviterrae</name>
    <dbReference type="NCBI Taxonomy" id="1656914"/>
    <lineage>
        <taxon>Bacteria</taxon>
        <taxon>Bacillati</taxon>
        <taxon>Actinomycetota</taxon>
        <taxon>Actinomycetes</taxon>
        <taxon>Pseudonocardiales</taxon>
        <taxon>Pseudonocardiaceae</taxon>
        <taxon>Amycolatopsis</taxon>
    </lineage>
</organism>
<proteinExistence type="inferred from homology"/>
<dbReference type="InterPro" id="IPR044149">
    <property type="entry name" value="Nitrilases_CHs"/>
</dbReference>
<dbReference type="Pfam" id="PF00795">
    <property type="entry name" value="CN_hydrolase"/>
    <property type="match status" value="1"/>
</dbReference>
<dbReference type="SUPFAM" id="SSF56317">
    <property type="entry name" value="Carbon-nitrogen hydrolase"/>
    <property type="match status" value="1"/>
</dbReference>
<evidence type="ECO:0000313" key="4">
    <source>
        <dbReference type="EMBL" id="MFD2472370.1"/>
    </source>
</evidence>
<feature type="domain" description="CN hydrolase" evidence="3">
    <location>
        <begin position="29"/>
        <end position="302"/>
    </location>
</feature>
<dbReference type="InterPro" id="IPR003010">
    <property type="entry name" value="C-N_Hydrolase"/>
</dbReference>
<dbReference type="GO" id="GO:0016787">
    <property type="term" value="F:hydrolase activity"/>
    <property type="evidence" value="ECO:0007669"/>
    <property type="project" value="UniProtKB-KW"/>
</dbReference>
<comment type="similarity">
    <text evidence="1">Belongs to the carbon-nitrogen hydrolase superfamily. Nitrilase family.</text>
</comment>
<evidence type="ECO:0000259" key="3">
    <source>
        <dbReference type="PROSITE" id="PS50263"/>
    </source>
</evidence>
<dbReference type="PROSITE" id="PS00920">
    <property type="entry name" value="NITRIL_CHT_1"/>
    <property type="match status" value="1"/>
</dbReference>
<dbReference type="InterPro" id="IPR036526">
    <property type="entry name" value="C-N_Hydrolase_sf"/>
</dbReference>
<dbReference type="InterPro" id="IPR000132">
    <property type="entry name" value="Nitrilase/CN_hydratase_CS"/>
</dbReference>
<evidence type="ECO:0000256" key="1">
    <source>
        <dbReference type="ARBA" id="ARBA00008129"/>
    </source>
</evidence>
<dbReference type="CDD" id="cd07564">
    <property type="entry name" value="nitrilases_CHs"/>
    <property type="match status" value="1"/>
</dbReference>
<keyword evidence="5" id="KW-1185">Reference proteome</keyword>
<comment type="caution">
    <text evidence="4">The sequence shown here is derived from an EMBL/GenBank/DDBJ whole genome shotgun (WGS) entry which is preliminary data.</text>
</comment>
<dbReference type="Proteomes" id="UP001597483">
    <property type="component" value="Unassembled WGS sequence"/>
</dbReference>
<evidence type="ECO:0000256" key="2">
    <source>
        <dbReference type="PROSITE-ProRule" id="PRU10139"/>
    </source>
</evidence>
<feature type="active site" description="Proton acceptor" evidence="2">
    <location>
        <position position="69"/>
    </location>
</feature>
<reference evidence="5" key="1">
    <citation type="journal article" date="2019" name="Int. J. Syst. Evol. Microbiol.">
        <title>The Global Catalogue of Microorganisms (GCM) 10K type strain sequencing project: providing services to taxonomists for standard genome sequencing and annotation.</title>
        <authorList>
            <consortium name="The Broad Institute Genomics Platform"/>
            <consortium name="The Broad Institute Genome Sequencing Center for Infectious Disease"/>
            <person name="Wu L."/>
            <person name="Ma J."/>
        </authorList>
    </citation>
    <scope>NUCLEOTIDE SEQUENCE [LARGE SCALE GENOMIC DNA]</scope>
    <source>
        <strain evidence="5">CGMCC 4.7641</strain>
    </source>
</reference>
<dbReference type="PROSITE" id="PS50263">
    <property type="entry name" value="CN_HYDROLASE"/>
    <property type="match status" value="1"/>
</dbReference>
<dbReference type="EMBL" id="JBHUKS010000026">
    <property type="protein sequence ID" value="MFD2472370.1"/>
    <property type="molecule type" value="Genomic_DNA"/>
</dbReference>
<name>A0ABW5HHH9_9PSEU</name>
<evidence type="ECO:0000313" key="5">
    <source>
        <dbReference type="Proteomes" id="UP001597483"/>
    </source>
</evidence>
<dbReference type="PANTHER" id="PTHR46044">
    <property type="entry name" value="NITRILASE"/>
    <property type="match status" value="1"/>
</dbReference>
<dbReference type="RefSeq" id="WP_378309996.1">
    <property type="nucleotide sequence ID" value="NZ_JBHUKS010000026.1"/>
</dbReference>
<keyword evidence="4" id="KW-0378">Hydrolase</keyword>
<gene>
    <name evidence="4" type="ORF">ACFSVL_33590</name>
</gene>
<accession>A0ABW5HHH9</accession>
<dbReference type="Gene3D" id="3.60.110.10">
    <property type="entry name" value="Carbon-nitrogen hydrolase"/>
    <property type="match status" value="1"/>
</dbReference>
<sequence>MSTSKSTDPGPLTVLAAARAEDPDPRTTLTVAGAQLGGPWLDLGARMKRLVEAAELAASQGAQVLAFPETYLSGYPFWLTRTHGARFDDADQKACYAAYLDSAVEVGGPEQRELEQLSADLALTLFVGVTERGGRAASGSTFCTTLTFDPGDGLVGHHRKLVPTYDERLVWAHGDGAGLRTHAAGPARVGALNCWENWMPQARHALYLDGEQVHLSSWPGASGIVADITRFTAQEGRVFTMAVSGILRPGDVADDFPLAAELRAGSDEMPFDGGSGVAAPDGTWLVPPVRGAEGLIVADLDLRRVARERLNFDPTGHYSRPDVFAVTIDRRRRRAGVFTDSPEEFTHD</sequence>
<dbReference type="PANTHER" id="PTHR46044:SF1">
    <property type="entry name" value="CN HYDROLASE DOMAIN-CONTAINING PROTEIN"/>
    <property type="match status" value="1"/>
</dbReference>